<dbReference type="InterPro" id="IPR000719">
    <property type="entry name" value="Prot_kinase_dom"/>
</dbReference>
<dbReference type="InterPro" id="IPR019808">
    <property type="entry name" value="Histidine_triad_CS"/>
</dbReference>
<proteinExistence type="inferred from homology"/>
<evidence type="ECO:0000256" key="5">
    <source>
        <dbReference type="ARBA" id="ARBA00022741"/>
    </source>
</evidence>
<dbReference type="InterPro" id="IPR001310">
    <property type="entry name" value="Histidine_triad_HIT"/>
</dbReference>
<dbReference type="FunFam" id="3.30.428.10:FF:000005">
    <property type="entry name" value="Histidine triad nucleotide-binding protein 1"/>
    <property type="match status" value="1"/>
</dbReference>
<dbReference type="PROSITE" id="PS00892">
    <property type="entry name" value="HIT_1"/>
    <property type="match status" value="1"/>
</dbReference>
<dbReference type="OrthoDB" id="1732493at2759"/>
<evidence type="ECO:0000256" key="12">
    <source>
        <dbReference type="PROSITE-ProRule" id="PRU00464"/>
    </source>
</evidence>
<name>A0A836GH87_9HYME</name>
<dbReference type="Pfam" id="PF00069">
    <property type="entry name" value="Pkinase"/>
    <property type="match status" value="1"/>
</dbReference>
<evidence type="ECO:0000256" key="8">
    <source>
        <dbReference type="ARBA" id="ARBA00047811"/>
    </source>
</evidence>
<evidence type="ECO:0000256" key="1">
    <source>
        <dbReference type="ARBA" id="ARBA00006485"/>
    </source>
</evidence>
<gene>
    <name evidence="17" type="primary">Hint1</name>
    <name evidence="17" type="ORF">G6Z77_0009145</name>
</gene>
<feature type="compositionally biased region" description="Basic and acidic residues" evidence="14">
    <location>
        <begin position="65"/>
        <end position="80"/>
    </location>
</feature>
<dbReference type="GO" id="GO:0005524">
    <property type="term" value="F:ATP binding"/>
    <property type="evidence" value="ECO:0007669"/>
    <property type="project" value="UniProtKB-UniRule"/>
</dbReference>
<comment type="catalytic activity">
    <reaction evidence="8">
        <text>L-threonyl-[protein] + ATP = O-phospho-L-threonyl-[protein] + ADP + H(+)</text>
        <dbReference type="Rhea" id="RHEA:46608"/>
        <dbReference type="Rhea" id="RHEA-COMP:11060"/>
        <dbReference type="Rhea" id="RHEA-COMP:11605"/>
        <dbReference type="ChEBI" id="CHEBI:15378"/>
        <dbReference type="ChEBI" id="CHEBI:30013"/>
        <dbReference type="ChEBI" id="CHEBI:30616"/>
        <dbReference type="ChEBI" id="CHEBI:61977"/>
        <dbReference type="ChEBI" id="CHEBI:456216"/>
        <dbReference type="EC" id="2.7.11.22"/>
    </reaction>
</comment>
<dbReference type="CDD" id="cd01276">
    <property type="entry name" value="PKCI_related"/>
    <property type="match status" value="1"/>
</dbReference>
<accession>A0A836GH87</accession>
<feature type="region of interest" description="Disordered" evidence="14">
    <location>
        <begin position="42"/>
        <end position="177"/>
    </location>
</feature>
<feature type="non-terminal residue" evidence="17">
    <location>
        <position position="1"/>
    </location>
</feature>
<keyword evidence="4" id="KW-0808">Transferase</keyword>
<evidence type="ECO:0000256" key="11">
    <source>
        <dbReference type="PIRSR" id="PIRSR601310-3"/>
    </source>
</evidence>
<dbReference type="Proteomes" id="UP000670152">
    <property type="component" value="Unassembled WGS sequence"/>
</dbReference>
<dbReference type="InterPro" id="IPR008271">
    <property type="entry name" value="Ser/Thr_kinase_AS"/>
</dbReference>
<dbReference type="EMBL" id="JAANIB010001678">
    <property type="protein sequence ID" value="KAG5343318.1"/>
    <property type="molecule type" value="Genomic_DNA"/>
</dbReference>
<protein>
    <recommendedName>
        <fullName evidence="2">cyclin-dependent kinase</fullName>
        <ecNumber evidence="2">2.7.11.22</ecNumber>
    </recommendedName>
</protein>
<dbReference type="SMART" id="SM00220">
    <property type="entry name" value="S_TKc"/>
    <property type="match status" value="1"/>
</dbReference>
<dbReference type="EC" id="2.7.11.22" evidence="2"/>
<feature type="short sequence motif" description="Histidine triad motif" evidence="11 12">
    <location>
        <begin position="545"/>
        <end position="549"/>
    </location>
</feature>
<dbReference type="PANTHER" id="PTHR23089">
    <property type="entry name" value="HISTIDINE TRIAD HIT PROTEIN"/>
    <property type="match status" value="1"/>
</dbReference>
<feature type="compositionally biased region" description="Low complexity" evidence="14">
    <location>
        <begin position="138"/>
        <end position="151"/>
    </location>
</feature>
<dbReference type="Gene3D" id="3.30.200.20">
    <property type="entry name" value="Phosphorylase Kinase, domain 1"/>
    <property type="match status" value="1"/>
</dbReference>
<feature type="domain" description="Protein kinase" evidence="15">
    <location>
        <begin position="219"/>
        <end position="561"/>
    </location>
</feature>
<dbReference type="GO" id="GO:0004693">
    <property type="term" value="F:cyclin-dependent protein serine/threonine kinase activity"/>
    <property type="evidence" value="ECO:0007669"/>
    <property type="project" value="UniProtKB-EC"/>
</dbReference>
<dbReference type="PROSITE" id="PS00108">
    <property type="entry name" value="PROTEIN_KINASE_ST"/>
    <property type="match status" value="1"/>
</dbReference>
<evidence type="ECO:0000256" key="13">
    <source>
        <dbReference type="PROSITE-ProRule" id="PRU10141"/>
    </source>
</evidence>
<feature type="binding site" evidence="13">
    <location>
        <position position="248"/>
    </location>
    <ligand>
        <name>ATP</name>
        <dbReference type="ChEBI" id="CHEBI:30616"/>
    </ligand>
</feature>
<feature type="compositionally biased region" description="Polar residues" evidence="14">
    <location>
        <begin position="102"/>
        <end position="113"/>
    </location>
</feature>
<dbReference type="PROSITE" id="PS50011">
    <property type="entry name" value="PROTEIN_KINASE_DOM"/>
    <property type="match status" value="1"/>
</dbReference>
<dbReference type="PRINTS" id="PR00332">
    <property type="entry name" value="HISTRIAD"/>
</dbReference>
<dbReference type="Gene3D" id="1.10.510.10">
    <property type="entry name" value="Transferase(Phosphotransferase) domain 1"/>
    <property type="match status" value="1"/>
</dbReference>
<evidence type="ECO:0000256" key="10">
    <source>
        <dbReference type="PIRSR" id="PIRSR601310-1"/>
    </source>
</evidence>
<keyword evidence="5 13" id="KW-0547">Nucleotide-binding</keyword>
<keyword evidence="6" id="KW-0418">Kinase</keyword>
<evidence type="ECO:0000256" key="9">
    <source>
        <dbReference type="ARBA" id="ARBA00048367"/>
    </source>
</evidence>
<dbReference type="Pfam" id="PF01230">
    <property type="entry name" value="HIT"/>
    <property type="match status" value="1"/>
</dbReference>
<evidence type="ECO:0000256" key="7">
    <source>
        <dbReference type="ARBA" id="ARBA00022840"/>
    </source>
</evidence>
<evidence type="ECO:0000256" key="14">
    <source>
        <dbReference type="SAM" id="MobiDB-lite"/>
    </source>
</evidence>
<dbReference type="PROSITE" id="PS51084">
    <property type="entry name" value="HIT_2"/>
    <property type="match status" value="1"/>
</dbReference>
<feature type="compositionally biased region" description="Polar residues" evidence="14">
    <location>
        <begin position="161"/>
        <end position="173"/>
    </location>
</feature>
<evidence type="ECO:0000313" key="17">
    <source>
        <dbReference type="EMBL" id="KAG5343318.1"/>
    </source>
</evidence>
<evidence type="ECO:0000256" key="4">
    <source>
        <dbReference type="ARBA" id="ARBA00022679"/>
    </source>
</evidence>
<dbReference type="SUPFAM" id="SSF54197">
    <property type="entry name" value="HIT-like"/>
    <property type="match status" value="1"/>
</dbReference>
<dbReference type="InterPro" id="IPR017441">
    <property type="entry name" value="Protein_kinase_ATP_BS"/>
</dbReference>
<feature type="active site" description="Tele-AMP-histidine intermediate" evidence="10">
    <location>
        <position position="547"/>
    </location>
</feature>
<evidence type="ECO:0000313" key="18">
    <source>
        <dbReference type="Proteomes" id="UP000670152"/>
    </source>
</evidence>
<dbReference type="FunFam" id="3.30.200.20:FF:000124">
    <property type="entry name" value="Cyclin-dependent kinase 4"/>
    <property type="match status" value="1"/>
</dbReference>
<keyword evidence="3" id="KW-0723">Serine/threonine-protein kinase</keyword>
<comment type="catalytic activity">
    <reaction evidence="9">
        <text>L-seryl-[protein] + ATP = O-phospho-L-seryl-[protein] + ADP + H(+)</text>
        <dbReference type="Rhea" id="RHEA:17989"/>
        <dbReference type="Rhea" id="RHEA-COMP:9863"/>
        <dbReference type="Rhea" id="RHEA-COMP:11604"/>
        <dbReference type="ChEBI" id="CHEBI:15378"/>
        <dbReference type="ChEBI" id="CHEBI:29999"/>
        <dbReference type="ChEBI" id="CHEBI:30616"/>
        <dbReference type="ChEBI" id="CHEBI:83421"/>
        <dbReference type="ChEBI" id="CHEBI:456216"/>
        <dbReference type="EC" id="2.7.11.22"/>
    </reaction>
</comment>
<keyword evidence="18" id="KW-1185">Reference proteome</keyword>
<dbReference type="InterPro" id="IPR011009">
    <property type="entry name" value="Kinase-like_dom_sf"/>
</dbReference>
<evidence type="ECO:0000259" key="15">
    <source>
        <dbReference type="PROSITE" id="PS50011"/>
    </source>
</evidence>
<organism evidence="17 18">
    <name type="scientific">Acromyrmex heyeri</name>
    <dbReference type="NCBI Taxonomy" id="230685"/>
    <lineage>
        <taxon>Eukaryota</taxon>
        <taxon>Metazoa</taxon>
        <taxon>Ecdysozoa</taxon>
        <taxon>Arthropoda</taxon>
        <taxon>Hexapoda</taxon>
        <taxon>Insecta</taxon>
        <taxon>Pterygota</taxon>
        <taxon>Neoptera</taxon>
        <taxon>Endopterygota</taxon>
        <taxon>Hymenoptera</taxon>
        <taxon>Apocrita</taxon>
        <taxon>Aculeata</taxon>
        <taxon>Formicoidea</taxon>
        <taxon>Formicidae</taxon>
        <taxon>Myrmicinae</taxon>
        <taxon>Acromyrmex</taxon>
    </lineage>
</organism>
<sequence length="561" mass="62173">MTKNYTFSATCKAYLNDAPSALGITYCGHKYVSRSRDVVMAGRSRRSSTELEPDLSTPTASKRPKQSDSSEEKHLTKVESTETSSEIPAQTEIISEGDKQLSDVTEISAQTEIVSEGDKQLSDVTEQATTSKQSVLISETSSESTKQSSQTDPDLPKQKSDIASTSTEAIPSTSREEQLKTLKSVVMKYSDQGELSAPSGRRSEETTIQSFSLRERASFENLSVIGNGAYGTVYKATDKNSGQTVALKRVRIPLTEDGLPTSTVREIAALKSLEQYEHPHIVRLLDICQGGDYLDVSSGDGTFERPEHDITFWLVFEHVERDLASYIANYRNSSPRSSIPPYLVRQMLKEILCGVEFLHSHRIIHRDLKPQNLLVTREGRIKIADFENLMIFCIIVVATTSPTFDMRLLSNLVVNAYKHLTIGGNLPVCSASVRKMATEVEKAQSAVPKADTIFGKILRKEIPCNFIYEDSQCVAFDDINAQAPVHFLVIPRKPISQLSKAHDEDEPLLGHLMNVAHKIAKQKGLTNGFRLVINDGKHGAQSVYHLHLHVLGGRQLQWPPG</sequence>
<evidence type="ECO:0000256" key="3">
    <source>
        <dbReference type="ARBA" id="ARBA00022527"/>
    </source>
</evidence>
<comment type="caution">
    <text evidence="17">The sequence shown here is derived from an EMBL/GenBank/DDBJ whole genome shotgun (WGS) entry which is preliminary data.</text>
</comment>
<dbReference type="SUPFAM" id="SSF56112">
    <property type="entry name" value="Protein kinase-like (PK-like)"/>
    <property type="match status" value="1"/>
</dbReference>
<evidence type="ECO:0000256" key="2">
    <source>
        <dbReference type="ARBA" id="ARBA00012425"/>
    </source>
</evidence>
<comment type="similarity">
    <text evidence="1">Belongs to the protein kinase superfamily. CMGC Ser/Thr protein kinase family. CDC2/CDKX subfamily.</text>
</comment>
<feature type="domain" description="HIT" evidence="16">
    <location>
        <begin position="453"/>
        <end position="561"/>
    </location>
</feature>
<evidence type="ECO:0000259" key="16">
    <source>
        <dbReference type="PROSITE" id="PS51084"/>
    </source>
</evidence>
<dbReference type="Gene3D" id="3.30.428.10">
    <property type="entry name" value="HIT-like"/>
    <property type="match status" value="1"/>
</dbReference>
<feature type="compositionally biased region" description="Polar residues" evidence="14">
    <location>
        <begin position="122"/>
        <end position="137"/>
    </location>
</feature>
<reference evidence="17 18" key="1">
    <citation type="submission" date="2020-02" db="EMBL/GenBank/DDBJ databases">
        <title>Relaxed selection underlies rapid genomic changes in the transitions from sociality to social parasitism in ants.</title>
        <authorList>
            <person name="Bi X."/>
        </authorList>
    </citation>
    <scope>NUCLEOTIDE SEQUENCE [LARGE SCALE GENOMIC DNA]</scope>
    <source>
        <strain evidence="17">BGI-DK2014b</strain>
        <tissue evidence="17">Whole body</tissue>
    </source>
</reference>
<dbReference type="InterPro" id="IPR011146">
    <property type="entry name" value="HIT-like"/>
</dbReference>
<dbReference type="InterPro" id="IPR036265">
    <property type="entry name" value="HIT-like_sf"/>
</dbReference>
<feature type="non-terminal residue" evidence="17">
    <location>
        <position position="561"/>
    </location>
</feature>
<keyword evidence="7 13" id="KW-0067">ATP-binding</keyword>
<evidence type="ECO:0000256" key="6">
    <source>
        <dbReference type="ARBA" id="ARBA00022777"/>
    </source>
</evidence>
<dbReference type="PROSITE" id="PS00107">
    <property type="entry name" value="PROTEIN_KINASE_ATP"/>
    <property type="match status" value="1"/>
</dbReference>
<dbReference type="AlphaFoldDB" id="A0A836GH87"/>